<dbReference type="AlphaFoldDB" id="A0A9J6EBA9"/>
<reference evidence="1" key="2">
    <citation type="submission" date="2021-09" db="EMBL/GenBank/DDBJ databases">
        <authorList>
            <person name="Jia N."/>
            <person name="Wang J."/>
            <person name="Shi W."/>
            <person name="Du L."/>
            <person name="Sun Y."/>
            <person name="Zhan W."/>
            <person name="Jiang J."/>
            <person name="Wang Q."/>
            <person name="Zhang B."/>
            <person name="Ji P."/>
            <person name="Sakyi L.B."/>
            <person name="Cui X."/>
            <person name="Yuan T."/>
            <person name="Jiang B."/>
            <person name="Yang W."/>
            <person name="Lam T.T.-Y."/>
            <person name="Chang Q."/>
            <person name="Ding S."/>
            <person name="Wang X."/>
            <person name="Zhu J."/>
            <person name="Ruan X."/>
            <person name="Zhao L."/>
            <person name="Wei J."/>
            <person name="Que T."/>
            <person name="Du C."/>
            <person name="Cheng J."/>
            <person name="Dai P."/>
            <person name="Han X."/>
            <person name="Huang E."/>
            <person name="Gao Y."/>
            <person name="Liu J."/>
            <person name="Shao H."/>
            <person name="Ye R."/>
            <person name="Li L."/>
            <person name="Wei W."/>
            <person name="Wang X."/>
            <person name="Wang C."/>
            <person name="Huo Q."/>
            <person name="Li W."/>
            <person name="Guo W."/>
            <person name="Chen H."/>
            <person name="Chen S."/>
            <person name="Zhou L."/>
            <person name="Zhou L."/>
            <person name="Ni X."/>
            <person name="Tian J."/>
            <person name="Zhou Y."/>
            <person name="Sheng Y."/>
            <person name="Liu T."/>
            <person name="Pan Y."/>
            <person name="Xia L."/>
            <person name="Li J."/>
            <person name="Zhao F."/>
            <person name="Cao W."/>
        </authorList>
    </citation>
    <scope>NUCLEOTIDE SEQUENCE</scope>
    <source>
        <strain evidence="1">Rmic-2018</strain>
        <tissue evidence="1">Larvae</tissue>
    </source>
</reference>
<evidence type="ECO:0008006" key="3">
    <source>
        <dbReference type="Google" id="ProtNLM"/>
    </source>
</evidence>
<dbReference type="InterPro" id="IPR036397">
    <property type="entry name" value="RNaseH_sf"/>
</dbReference>
<proteinExistence type="predicted"/>
<name>A0A9J6EBA9_RHIMP</name>
<evidence type="ECO:0000313" key="1">
    <source>
        <dbReference type="EMBL" id="KAH8031591.1"/>
    </source>
</evidence>
<evidence type="ECO:0000313" key="2">
    <source>
        <dbReference type="Proteomes" id="UP000821866"/>
    </source>
</evidence>
<sequence>MRFPEKSVREVLSVVSEDNGISPRTVAKLKAERLRGPLVSPKKRAREVKLSSSRTVKHDRLTINAIRLKVHSMYAKREIPTQDSVIRAVNEDDDLPNFTKTTLWRLRKDMGFTFTKRKRNLALIERSDIIAWCRRYLRAIKKYRGQGRCIIYLDETWVNAGHTKEYVWPDTTVKSSQDAFLKGLTTGLAAPSGKGARLILVHAGSSATGFIEGAADYFRAKKGGSADYHSEMDGRYFEEWFTDKLLPNIPPKSVIVMDNAPYHSVALTPPRWSSG</sequence>
<organism evidence="1 2">
    <name type="scientific">Rhipicephalus microplus</name>
    <name type="common">Cattle tick</name>
    <name type="synonym">Boophilus microplus</name>
    <dbReference type="NCBI Taxonomy" id="6941"/>
    <lineage>
        <taxon>Eukaryota</taxon>
        <taxon>Metazoa</taxon>
        <taxon>Ecdysozoa</taxon>
        <taxon>Arthropoda</taxon>
        <taxon>Chelicerata</taxon>
        <taxon>Arachnida</taxon>
        <taxon>Acari</taxon>
        <taxon>Parasitiformes</taxon>
        <taxon>Ixodida</taxon>
        <taxon>Ixodoidea</taxon>
        <taxon>Ixodidae</taxon>
        <taxon>Rhipicephalinae</taxon>
        <taxon>Rhipicephalus</taxon>
        <taxon>Boophilus</taxon>
    </lineage>
</organism>
<dbReference type="VEuPathDB" id="VectorBase:LOC119165087"/>
<protein>
    <recommendedName>
        <fullName evidence="3">Tc1-like transposase DDE domain-containing protein</fullName>
    </recommendedName>
</protein>
<accession>A0A9J6EBA9</accession>
<dbReference type="Gene3D" id="3.30.420.10">
    <property type="entry name" value="Ribonuclease H-like superfamily/Ribonuclease H"/>
    <property type="match status" value="1"/>
</dbReference>
<dbReference type="EMBL" id="JABSTU010000005">
    <property type="protein sequence ID" value="KAH8031591.1"/>
    <property type="molecule type" value="Genomic_DNA"/>
</dbReference>
<dbReference type="PANTHER" id="PTHR33939:SF1">
    <property type="entry name" value="DUF4371 DOMAIN-CONTAINING PROTEIN"/>
    <property type="match status" value="1"/>
</dbReference>
<dbReference type="GO" id="GO:0003676">
    <property type="term" value="F:nucleic acid binding"/>
    <property type="evidence" value="ECO:0007669"/>
    <property type="project" value="InterPro"/>
</dbReference>
<dbReference type="Proteomes" id="UP000821866">
    <property type="component" value="Chromosome 3"/>
</dbReference>
<gene>
    <name evidence="1" type="ORF">HPB51_019212</name>
</gene>
<comment type="caution">
    <text evidence="1">The sequence shown here is derived from an EMBL/GenBank/DDBJ whole genome shotgun (WGS) entry which is preliminary data.</text>
</comment>
<dbReference type="PANTHER" id="PTHR33939">
    <property type="entry name" value="PROTEIN CBG22215"/>
    <property type="match status" value="1"/>
</dbReference>
<reference evidence="1" key="1">
    <citation type="journal article" date="2020" name="Cell">
        <title>Large-Scale Comparative Analyses of Tick Genomes Elucidate Their Genetic Diversity and Vector Capacities.</title>
        <authorList>
            <consortium name="Tick Genome and Microbiome Consortium (TIGMIC)"/>
            <person name="Jia N."/>
            <person name="Wang J."/>
            <person name="Shi W."/>
            <person name="Du L."/>
            <person name="Sun Y."/>
            <person name="Zhan W."/>
            <person name="Jiang J.F."/>
            <person name="Wang Q."/>
            <person name="Zhang B."/>
            <person name="Ji P."/>
            <person name="Bell-Sakyi L."/>
            <person name="Cui X.M."/>
            <person name="Yuan T.T."/>
            <person name="Jiang B.G."/>
            <person name="Yang W.F."/>
            <person name="Lam T.T."/>
            <person name="Chang Q.C."/>
            <person name="Ding S.J."/>
            <person name="Wang X.J."/>
            <person name="Zhu J.G."/>
            <person name="Ruan X.D."/>
            <person name="Zhao L."/>
            <person name="Wei J.T."/>
            <person name="Ye R.Z."/>
            <person name="Que T.C."/>
            <person name="Du C.H."/>
            <person name="Zhou Y.H."/>
            <person name="Cheng J.X."/>
            <person name="Dai P.F."/>
            <person name="Guo W.B."/>
            <person name="Han X.H."/>
            <person name="Huang E.J."/>
            <person name="Li L.F."/>
            <person name="Wei W."/>
            <person name="Gao Y.C."/>
            <person name="Liu J.Z."/>
            <person name="Shao H.Z."/>
            <person name="Wang X."/>
            <person name="Wang C.C."/>
            <person name="Yang T.C."/>
            <person name="Huo Q.B."/>
            <person name="Li W."/>
            <person name="Chen H.Y."/>
            <person name="Chen S.E."/>
            <person name="Zhou L.G."/>
            <person name="Ni X.B."/>
            <person name="Tian J.H."/>
            <person name="Sheng Y."/>
            <person name="Liu T."/>
            <person name="Pan Y.S."/>
            <person name="Xia L.Y."/>
            <person name="Li J."/>
            <person name="Zhao F."/>
            <person name="Cao W.C."/>
        </authorList>
    </citation>
    <scope>NUCLEOTIDE SEQUENCE</scope>
    <source>
        <strain evidence="1">Rmic-2018</strain>
    </source>
</reference>
<keyword evidence="2" id="KW-1185">Reference proteome</keyword>